<dbReference type="RefSeq" id="WP_072359374.1">
    <property type="nucleotide sequence ID" value="NZ_CP139972.1"/>
</dbReference>
<dbReference type="CDD" id="cd06173">
    <property type="entry name" value="MFS_MefA_like"/>
    <property type="match status" value="1"/>
</dbReference>
<dbReference type="Gene3D" id="1.20.1250.20">
    <property type="entry name" value="MFS general substrate transporter like domains"/>
    <property type="match status" value="1"/>
</dbReference>
<dbReference type="Proteomes" id="UP000183788">
    <property type="component" value="Unassembled WGS sequence"/>
</dbReference>
<dbReference type="EMBL" id="CP140154">
    <property type="protein sequence ID" value="WQG88498.1"/>
    <property type="molecule type" value="Genomic_DNA"/>
</dbReference>
<organism evidence="9 11">
    <name type="scientific">Chitinophaga sancti</name>
    <dbReference type="NCBI Taxonomy" id="1004"/>
    <lineage>
        <taxon>Bacteria</taxon>
        <taxon>Pseudomonadati</taxon>
        <taxon>Bacteroidota</taxon>
        <taxon>Chitinophagia</taxon>
        <taxon>Chitinophagales</taxon>
        <taxon>Chitinophagaceae</taxon>
        <taxon>Chitinophaga</taxon>
    </lineage>
</organism>
<proteinExistence type="predicted"/>
<feature type="transmembrane region" description="Helical" evidence="7">
    <location>
        <begin position="87"/>
        <end position="110"/>
    </location>
</feature>
<dbReference type="EMBL" id="FPIZ01000005">
    <property type="protein sequence ID" value="SFW46600.1"/>
    <property type="molecule type" value="Genomic_DNA"/>
</dbReference>
<reference evidence="10 12" key="2">
    <citation type="submission" date="2023-11" db="EMBL/GenBank/DDBJ databases">
        <title>MicrobeMod: A computational toolkit for identifying prokaryotic methylation and restriction-modification with nanopore sequencing.</title>
        <authorList>
            <person name="Crits-Christoph A."/>
            <person name="Kang S.C."/>
            <person name="Lee H."/>
            <person name="Ostrov N."/>
        </authorList>
    </citation>
    <scope>NUCLEOTIDE SEQUENCE [LARGE SCALE GENOMIC DNA]</scope>
    <source>
        <strain evidence="10 12">ATCC 23090</strain>
    </source>
</reference>
<keyword evidence="6 7" id="KW-0472">Membrane</keyword>
<evidence type="ECO:0000256" key="4">
    <source>
        <dbReference type="ARBA" id="ARBA00022692"/>
    </source>
</evidence>
<keyword evidence="2" id="KW-0813">Transport</keyword>
<comment type="subcellular location">
    <subcellularLocation>
        <location evidence="1">Cell membrane</location>
        <topology evidence="1">Multi-pass membrane protein</topology>
    </subcellularLocation>
</comment>
<dbReference type="InterPro" id="IPR010290">
    <property type="entry name" value="TM_effector"/>
</dbReference>
<dbReference type="GO" id="GO:0022857">
    <property type="term" value="F:transmembrane transporter activity"/>
    <property type="evidence" value="ECO:0007669"/>
    <property type="project" value="InterPro"/>
</dbReference>
<feature type="transmembrane region" description="Helical" evidence="7">
    <location>
        <begin position="234"/>
        <end position="255"/>
    </location>
</feature>
<keyword evidence="4 7" id="KW-0812">Transmembrane</keyword>
<evidence type="ECO:0000313" key="11">
    <source>
        <dbReference type="Proteomes" id="UP000183788"/>
    </source>
</evidence>
<feature type="transmembrane region" description="Helical" evidence="7">
    <location>
        <begin position="54"/>
        <end position="75"/>
    </location>
</feature>
<dbReference type="Proteomes" id="UP001326715">
    <property type="component" value="Chromosome"/>
</dbReference>
<keyword evidence="12" id="KW-1185">Reference proteome</keyword>
<feature type="transmembrane region" description="Helical" evidence="7">
    <location>
        <begin position="321"/>
        <end position="343"/>
    </location>
</feature>
<evidence type="ECO:0000313" key="10">
    <source>
        <dbReference type="EMBL" id="WQG88498.1"/>
    </source>
</evidence>
<dbReference type="AlphaFoldDB" id="A0A1K1PFP7"/>
<dbReference type="PANTHER" id="PTHR23513">
    <property type="entry name" value="INTEGRAL MEMBRANE EFFLUX PROTEIN-RELATED"/>
    <property type="match status" value="1"/>
</dbReference>
<dbReference type="Pfam" id="PF05977">
    <property type="entry name" value="MFS_3"/>
    <property type="match status" value="1"/>
</dbReference>
<dbReference type="PANTHER" id="PTHR23513:SF11">
    <property type="entry name" value="STAPHYLOFERRIN A TRANSPORTER"/>
    <property type="match status" value="1"/>
</dbReference>
<dbReference type="STRING" id="1004.SAMN05661012_01945"/>
<evidence type="ECO:0000256" key="7">
    <source>
        <dbReference type="SAM" id="Phobius"/>
    </source>
</evidence>
<evidence type="ECO:0000256" key="2">
    <source>
        <dbReference type="ARBA" id="ARBA00022448"/>
    </source>
</evidence>
<evidence type="ECO:0000256" key="3">
    <source>
        <dbReference type="ARBA" id="ARBA00022475"/>
    </source>
</evidence>
<evidence type="ECO:0000256" key="1">
    <source>
        <dbReference type="ARBA" id="ARBA00004651"/>
    </source>
</evidence>
<dbReference type="InterPro" id="IPR020846">
    <property type="entry name" value="MFS_dom"/>
</dbReference>
<feature type="transmembrane region" description="Helical" evidence="7">
    <location>
        <begin position="381"/>
        <end position="403"/>
    </location>
</feature>
<feature type="transmembrane region" description="Helical" evidence="7">
    <location>
        <begin position="297"/>
        <end position="315"/>
    </location>
</feature>
<dbReference type="OrthoDB" id="9775268at2"/>
<protein>
    <submittedName>
        <fullName evidence="10">MFS transporter</fullName>
    </submittedName>
    <submittedName>
        <fullName evidence="9">Predicted arabinose efflux permease, MFS family</fullName>
    </submittedName>
</protein>
<feature type="transmembrane region" description="Helical" evidence="7">
    <location>
        <begin position="24"/>
        <end position="48"/>
    </location>
</feature>
<evidence type="ECO:0000313" key="12">
    <source>
        <dbReference type="Proteomes" id="UP001326715"/>
    </source>
</evidence>
<keyword evidence="5 7" id="KW-1133">Transmembrane helix</keyword>
<feature type="transmembrane region" description="Helical" evidence="7">
    <location>
        <begin position="267"/>
        <end position="285"/>
    </location>
</feature>
<name>A0A1K1PFP7_9BACT</name>
<keyword evidence="3" id="KW-1003">Cell membrane</keyword>
<dbReference type="PROSITE" id="PS50850">
    <property type="entry name" value="MFS"/>
    <property type="match status" value="1"/>
</dbReference>
<feature type="transmembrane region" description="Helical" evidence="7">
    <location>
        <begin position="355"/>
        <end position="375"/>
    </location>
</feature>
<dbReference type="InterPro" id="IPR036259">
    <property type="entry name" value="MFS_trans_sf"/>
</dbReference>
<reference evidence="9 11" key="1">
    <citation type="submission" date="2016-11" db="EMBL/GenBank/DDBJ databases">
        <authorList>
            <person name="Jaros S."/>
            <person name="Januszkiewicz K."/>
            <person name="Wedrychowicz H."/>
        </authorList>
    </citation>
    <scope>NUCLEOTIDE SEQUENCE [LARGE SCALE GENOMIC DNA]</scope>
    <source>
        <strain evidence="9 11">DSM 784</strain>
    </source>
</reference>
<dbReference type="SUPFAM" id="SSF103473">
    <property type="entry name" value="MFS general substrate transporter"/>
    <property type="match status" value="1"/>
</dbReference>
<evidence type="ECO:0000313" key="9">
    <source>
        <dbReference type="EMBL" id="SFW46600.1"/>
    </source>
</evidence>
<gene>
    <name evidence="9" type="ORF">SAMN05661012_01945</name>
    <name evidence="10" type="ORF">SR876_26600</name>
</gene>
<feature type="transmembrane region" description="Helical" evidence="7">
    <location>
        <begin position="169"/>
        <end position="198"/>
    </location>
</feature>
<dbReference type="GO" id="GO:0005886">
    <property type="term" value="C:plasma membrane"/>
    <property type="evidence" value="ECO:0007669"/>
    <property type="project" value="UniProtKB-SubCell"/>
</dbReference>
<feature type="domain" description="Major facilitator superfamily (MFS) profile" evidence="8">
    <location>
        <begin position="228"/>
        <end position="424"/>
    </location>
</feature>
<evidence type="ECO:0000259" key="8">
    <source>
        <dbReference type="PROSITE" id="PS50850"/>
    </source>
</evidence>
<sequence length="424" mass="46847">MRIVRSFIYNSTIFRSLKHKNFRLHFTGQSISLIGTWMQRVAISWLVYRITGSTFLLGLITFLSLIPSLILAPYAGSFIDRHDKYKIVFITQIGLMVQAGILALIVWLSYYNIMMIATLSLAQGIINTFDTTARQSLMVDLVDNKEDLPNAIALNSSAFNAARLVGPAFAGFILSAFGEDICFLINFLSFFFVIGCLLQMKLQIKQHEKSDENIWADLKKGYEYLRESPDLSSLILMLAASSLLVIPYTTLLPAIAKDVFNGNATTFSWFESAAGLGALFGAVYMAMLRPGKDLNQLAIFSSILFAVAVVCLAISSQITLALIATGFTGAGLMVQNSAINTYLQTHASSEMRARTLSYYIMAYQGVLPIGSLVMGSLAEKFGVSAVVFSEGVAGILIVIGFLLHQRKLHDGDWMRSMNPLRFRH</sequence>
<accession>A0A1K1PFP7</accession>
<evidence type="ECO:0000256" key="6">
    <source>
        <dbReference type="ARBA" id="ARBA00023136"/>
    </source>
</evidence>
<evidence type="ECO:0000256" key="5">
    <source>
        <dbReference type="ARBA" id="ARBA00022989"/>
    </source>
</evidence>